<keyword evidence="1" id="KW-0732">Signal</keyword>
<feature type="chain" id="PRO_5036725831" evidence="1">
    <location>
        <begin position="21"/>
        <end position="78"/>
    </location>
</feature>
<gene>
    <name evidence="2" type="ORF">KJ970_00090</name>
</gene>
<dbReference type="EMBL" id="JAHJDP010000002">
    <property type="protein sequence ID" value="MBU2689298.1"/>
    <property type="molecule type" value="Genomic_DNA"/>
</dbReference>
<comment type="caution">
    <text evidence="2">The sequence shown here is derived from an EMBL/GenBank/DDBJ whole genome shotgun (WGS) entry which is preliminary data.</text>
</comment>
<organism evidence="2 3">
    <name type="scientific">Eiseniibacteriota bacterium</name>
    <dbReference type="NCBI Taxonomy" id="2212470"/>
    <lineage>
        <taxon>Bacteria</taxon>
        <taxon>Candidatus Eiseniibacteriota</taxon>
    </lineage>
</organism>
<dbReference type="AlphaFoldDB" id="A0A948RQR5"/>
<sequence>MKAHLLTAGFIILMIGFLSSCTDTTDQKLESYAPKIDPNRFSSTVDNPFFPLTPGTIYIVRRMEMSVSKSLLPIKHVI</sequence>
<proteinExistence type="predicted"/>
<feature type="signal peptide" evidence="1">
    <location>
        <begin position="1"/>
        <end position="20"/>
    </location>
</feature>
<name>A0A948RQR5_UNCEI</name>
<evidence type="ECO:0000313" key="3">
    <source>
        <dbReference type="Proteomes" id="UP000777784"/>
    </source>
</evidence>
<dbReference type="Proteomes" id="UP000777784">
    <property type="component" value="Unassembled WGS sequence"/>
</dbReference>
<evidence type="ECO:0000313" key="2">
    <source>
        <dbReference type="EMBL" id="MBU2689298.1"/>
    </source>
</evidence>
<accession>A0A948RQR5</accession>
<reference evidence="2" key="1">
    <citation type="submission" date="2021-05" db="EMBL/GenBank/DDBJ databases">
        <title>Energy efficiency and biological interactions define the core microbiome of deep oligotrophic groundwater.</title>
        <authorList>
            <person name="Mehrshad M."/>
            <person name="Lopez-Fernandez M."/>
            <person name="Bell E."/>
            <person name="Bernier-Latmani R."/>
            <person name="Bertilsson S."/>
            <person name="Dopson M."/>
        </authorList>
    </citation>
    <scope>NUCLEOTIDE SEQUENCE</scope>
    <source>
        <strain evidence="2">Modern_marine.mb.64</strain>
    </source>
</reference>
<protein>
    <submittedName>
        <fullName evidence="2">Uncharacterized protein</fullName>
    </submittedName>
</protein>
<dbReference type="PROSITE" id="PS51257">
    <property type="entry name" value="PROKAR_LIPOPROTEIN"/>
    <property type="match status" value="1"/>
</dbReference>
<evidence type="ECO:0000256" key="1">
    <source>
        <dbReference type="SAM" id="SignalP"/>
    </source>
</evidence>